<dbReference type="InterPro" id="IPR002401">
    <property type="entry name" value="Cyt_P450_E_grp-I"/>
</dbReference>
<organism evidence="3 4">
    <name type="scientific">Chroococcidiopsis cubana SAG 39.79</name>
    <dbReference type="NCBI Taxonomy" id="388085"/>
    <lineage>
        <taxon>Bacteria</taxon>
        <taxon>Bacillati</taxon>
        <taxon>Cyanobacteriota</taxon>
        <taxon>Cyanophyceae</taxon>
        <taxon>Chroococcidiopsidales</taxon>
        <taxon>Chroococcidiopsidaceae</taxon>
        <taxon>Chroococcidiopsis</taxon>
    </lineage>
</organism>
<dbReference type="Gene3D" id="1.10.630.10">
    <property type="entry name" value="Cytochrome P450"/>
    <property type="match status" value="1"/>
</dbReference>
<dbReference type="RefSeq" id="WP_015153157.1">
    <property type="nucleotide sequence ID" value="NZ_JAVKZF010000002.1"/>
</dbReference>
<dbReference type="InterPro" id="IPR036396">
    <property type="entry name" value="Cyt_P450_sf"/>
</dbReference>
<accession>A0AB37UQ81</accession>
<evidence type="ECO:0000256" key="2">
    <source>
        <dbReference type="PIRSR" id="PIRSR602401-1"/>
    </source>
</evidence>
<dbReference type="GO" id="GO:0020037">
    <property type="term" value="F:heme binding"/>
    <property type="evidence" value="ECO:0007669"/>
    <property type="project" value="InterPro"/>
</dbReference>
<keyword evidence="2" id="KW-0479">Metal-binding</keyword>
<comment type="caution">
    <text evidence="3">The sequence shown here is derived from an EMBL/GenBank/DDBJ whole genome shotgun (WGS) entry which is preliminary data.</text>
</comment>
<sequence length="474" mass="53596">MRLPDGPSGPPWLRRLRFINWILRPFEVMEARAKKYGDIFAIAKNASPSMVYLSNPAAIEQVLGANPEFFDTNSGNDVLLPLLGANSLILLGGMKHQRQRKLLMPPFHGDRLRTYGQTIWDITTQVTSQWRSGQSITVRAATQEISMRVILSAVFGLDGGERYDRLRKLLTSLLETVSSPVSSMVLFFPSLQKDWGKWSPWGLFLQMKQQIDDLLVAEIQQRRAEMLQRVETLHVTSPPRDDILSLLLAARDEAGQPMTDEELRDELLTLLFAGHETTASALAWALYWLDRLPEVKEKLQAEIDSLGDNPDPSAIAKLPYLNAVCCETLRIYPIAISPFPRILKVPMEIGGYQLESGAIVVISIYLTHQREDLYPQPKQFIPERFLERQFSPYEYLPFGGSNRRCIGAAFALFEMKLVLANMLSNYDLKLASNRPVKPTRRGLTVAPPANMKMVVQQKSKVESQNSKVLLTSDR</sequence>
<dbReference type="PRINTS" id="PR00385">
    <property type="entry name" value="P450"/>
</dbReference>
<dbReference type="PANTHER" id="PTHR24305">
    <property type="entry name" value="CYTOCHROME P450"/>
    <property type="match status" value="1"/>
</dbReference>
<evidence type="ECO:0000313" key="4">
    <source>
        <dbReference type="Proteomes" id="UP000282574"/>
    </source>
</evidence>
<proteinExistence type="inferred from homology"/>
<dbReference type="CDD" id="cd11053">
    <property type="entry name" value="CYP110-like"/>
    <property type="match status" value="1"/>
</dbReference>
<dbReference type="PANTHER" id="PTHR24305:SF166">
    <property type="entry name" value="CYTOCHROME P450 12A4, MITOCHONDRIAL-RELATED"/>
    <property type="match status" value="1"/>
</dbReference>
<name>A0AB37UQ81_9CYAN</name>
<dbReference type="InterPro" id="IPR001128">
    <property type="entry name" value="Cyt_P450"/>
</dbReference>
<evidence type="ECO:0000313" key="3">
    <source>
        <dbReference type="EMBL" id="RUT13466.1"/>
    </source>
</evidence>
<dbReference type="AlphaFoldDB" id="A0AB37UQ81"/>
<keyword evidence="2" id="KW-0349">Heme</keyword>
<comment type="similarity">
    <text evidence="1">Belongs to the cytochrome P450 family.</text>
</comment>
<keyword evidence="2" id="KW-0408">Iron</keyword>
<reference evidence="3 4" key="1">
    <citation type="journal article" date="2019" name="Genome Biol. Evol.">
        <title>Day and night: Metabolic profiles and evolutionary relationships of six axenic non-marine cyanobacteria.</title>
        <authorList>
            <person name="Will S.E."/>
            <person name="Henke P."/>
            <person name="Boedeker C."/>
            <person name="Huang S."/>
            <person name="Brinkmann H."/>
            <person name="Rohde M."/>
            <person name="Jarek M."/>
            <person name="Friedl T."/>
            <person name="Seufert S."/>
            <person name="Schumacher M."/>
            <person name="Overmann J."/>
            <person name="Neumann-Schaal M."/>
            <person name="Petersen J."/>
        </authorList>
    </citation>
    <scope>NUCLEOTIDE SEQUENCE [LARGE SCALE GENOMIC DNA]</scope>
    <source>
        <strain evidence="3 4">SAG 39.79</strain>
    </source>
</reference>
<feature type="binding site" description="axial binding residue" evidence="2">
    <location>
        <position position="405"/>
    </location>
    <ligand>
        <name>heme</name>
        <dbReference type="ChEBI" id="CHEBI:30413"/>
    </ligand>
    <ligandPart>
        <name>Fe</name>
        <dbReference type="ChEBI" id="CHEBI:18248"/>
    </ligandPart>
</feature>
<dbReference type="EMBL" id="RSCK01000006">
    <property type="protein sequence ID" value="RUT13466.1"/>
    <property type="molecule type" value="Genomic_DNA"/>
</dbReference>
<dbReference type="InterPro" id="IPR050121">
    <property type="entry name" value="Cytochrome_P450_monoxygenase"/>
</dbReference>
<dbReference type="GO" id="GO:0005506">
    <property type="term" value="F:iron ion binding"/>
    <property type="evidence" value="ECO:0007669"/>
    <property type="project" value="InterPro"/>
</dbReference>
<dbReference type="SUPFAM" id="SSF48264">
    <property type="entry name" value="Cytochrome P450"/>
    <property type="match status" value="1"/>
</dbReference>
<dbReference type="GO" id="GO:0016705">
    <property type="term" value="F:oxidoreductase activity, acting on paired donors, with incorporation or reduction of molecular oxygen"/>
    <property type="evidence" value="ECO:0007669"/>
    <property type="project" value="InterPro"/>
</dbReference>
<dbReference type="PRINTS" id="PR00463">
    <property type="entry name" value="EP450I"/>
</dbReference>
<gene>
    <name evidence="3" type="ORF">DSM107010_10890</name>
</gene>
<dbReference type="Proteomes" id="UP000282574">
    <property type="component" value="Unassembled WGS sequence"/>
</dbReference>
<keyword evidence="4" id="KW-1185">Reference proteome</keyword>
<dbReference type="GO" id="GO:0004497">
    <property type="term" value="F:monooxygenase activity"/>
    <property type="evidence" value="ECO:0007669"/>
    <property type="project" value="InterPro"/>
</dbReference>
<dbReference type="Pfam" id="PF00067">
    <property type="entry name" value="p450"/>
    <property type="match status" value="1"/>
</dbReference>
<protein>
    <submittedName>
        <fullName evidence="3">Cytochrome P450</fullName>
    </submittedName>
</protein>
<comment type="cofactor">
    <cofactor evidence="2">
        <name>heme</name>
        <dbReference type="ChEBI" id="CHEBI:30413"/>
    </cofactor>
</comment>
<evidence type="ECO:0000256" key="1">
    <source>
        <dbReference type="ARBA" id="ARBA00010617"/>
    </source>
</evidence>